<feature type="domain" description="Glycosyltransferase 2-like" evidence="1">
    <location>
        <begin position="24"/>
        <end position="174"/>
    </location>
</feature>
<sequence>MPATSSLQVPSSANAAELAARKICVIIPTYNNAATLATVLEQVQAYCGHVYVVNDGSTDGTSEILTRYPTITVISYPHNVGKGWALRQGFAAAVNDGFDYAITLDSDGQHFAQDIPALVATLVQTGPCLIIGARNMQQEGVPRKSSFGNKFSNFWFWFETGYEVPDTQSGYRLYPIRELQHLRFITRKFEFEIEVIVRAAWQGIRVASTPVSVYYAIGKERITHFRPFADFTRISLLNTVLVTLRIVYQLPRAGLRKLLDKRGKVKA</sequence>
<proteinExistence type="predicted"/>
<dbReference type="InterPro" id="IPR001173">
    <property type="entry name" value="Glyco_trans_2-like"/>
</dbReference>
<accession>A0ABT9BDS3</accession>
<dbReference type="PANTHER" id="PTHR48090">
    <property type="entry name" value="UNDECAPRENYL-PHOSPHATE 4-DEOXY-4-FORMAMIDO-L-ARABINOSE TRANSFERASE-RELATED"/>
    <property type="match status" value="1"/>
</dbReference>
<dbReference type="Gene3D" id="3.90.550.10">
    <property type="entry name" value="Spore Coat Polysaccharide Biosynthesis Protein SpsA, Chain A"/>
    <property type="match status" value="1"/>
</dbReference>
<dbReference type="SUPFAM" id="SSF53448">
    <property type="entry name" value="Nucleotide-diphospho-sugar transferases"/>
    <property type="match status" value="1"/>
</dbReference>
<organism evidence="2 3">
    <name type="scientific">Hymenobacter aranciens</name>
    <dbReference type="NCBI Taxonomy" id="3063996"/>
    <lineage>
        <taxon>Bacteria</taxon>
        <taxon>Pseudomonadati</taxon>
        <taxon>Bacteroidota</taxon>
        <taxon>Cytophagia</taxon>
        <taxon>Cytophagales</taxon>
        <taxon>Hymenobacteraceae</taxon>
        <taxon>Hymenobacter</taxon>
    </lineage>
</organism>
<evidence type="ECO:0000313" key="2">
    <source>
        <dbReference type="EMBL" id="MDO7875813.1"/>
    </source>
</evidence>
<evidence type="ECO:0000259" key="1">
    <source>
        <dbReference type="Pfam" id="PF00535"/>
    </source>
</evidence>
<evidence type="ECO:0000313" key="3">
    <source>
        <dbReference type="Proteomes" id="UP001176429"/>
    </source>
</evidence>
<name>A0ABT9BDS3_9BACT</name>
<dbReference type="PANTHER" id="PTHR48090:SF7">
    <property type="entry name" value="RFBJ PROTEIN"/>
    <property type="match status" value="1"/>
</dbReference>
<keyword evidence="3" id="KW-1185">Reference proteome</keyword>
<dbReference type="Proteomes" id="UP001176429">
    <property type="component" value="Unassembled WGS sequence"/>
</dbReference>
<gene>
    <name evidence="2" type="ORF">Q5H93_13805</name>
</gene>
<protein>
    <submittedName>
        <fullName evidence="2">Glycosyltransferase family 2 protein</fullName>
    </submittedName>
</protein>
<dbReference type="EMBL" id="JAUQSY010000008">
    <property type="protein sequence ID" value="MDO7875813.1"/>
    <property type="molecule type" value="Genomic_DNA"/>
</dbReference>
<dbReference type="Pfam" id="PF00535">
    <property type="entry name" value="Glycos_transf_2"/>
    <property type="match status" value="1"/>
</dbReference>
<dbReference type="RefSeq" id="WP_305007138.1">
    <property type="nucleotide sequence ID" value="NZ_JAUQSY010000008.1"/>
</dbReference>
<dbReference type="CDD" id="cd04179">
    <property type="entry name" value="DPM_DPG-synthase_like"/>
    <property type="match status" value="1"/>
</dbReference>
<reference evidence="2" key="1">
    <citation type="submission" date="2023-07" db="EMBL/GenBank/DDBJ databases">
        <authorList>
            <person name="Kim M.K."/>
        </authorList>
    </citation>
    <scope>NUCLEOTIDE SEQUENCE</scope>
    <source>
        <strain evidence="2">ASUV-10-1</strain>
    </source>
</reference>
<dbReference type="InterPro" id="IPR050256">
    <property type="entry name" value="Glycosyltransferase_2"/>
</dbReference>
<dbReference type="InterPro" id="IPR029044">
    <property type="entry name" value="Nucleotide-diphossugar_trans"/>
</dbReference>
<comment type="caution">
    <text evidence="2">The sequence shown here is derived from an EMBL/GenBank/DDBJ whole genome shotgun (WGS) entry which is preliminary data.</text>
</comment>